<evidence type="ECO:0000256" key="3">
    <source>
        <dbReference type="ARBA" id="ARBA00022475"/>
    </source>
</evidence>
<evidence type="ECO:0000256" key="5">
    <source>
        <dbReference type="ARBA" id="ARBA00022989"/>
    </source>
</evidence>
<organism evidence="9 10">
    <name type="scientific">Pontibacter ummariensis</name>
    <dbReference type="NCBI Taxonomy" id="1610492"/>
    <lineage>
        <taxon>Bacteria</taxon>
        <taxon>Pseudomonadati</taxon>
        <taxon>Bacteroidota</taxon>
        <taxon>Cytophagia</taxon>
        <taxon>Cytophagales</taxon>
        <taxon>Hymenobacteraceae</taxon>
        <taxon>Pontibacter</taxon>
    </lineage>
</organism>
<proteinExistence type="inferred from homology"/>
<keyword evidence="6 7" id="KW-0472">Membrane</keyword>
<dbReference type="RefSeq" id="WP_089319236.1">
    <property type="nucleotide sequence ID" value="NZ_FZOQ01000008.1"/>
</dbReference>
<dbReference type="GO" id="GO:0005886">
    <property type="term" value="C:plasma membrane"/>
    <property type="evidence" value="ECO:0007669"/>
    <property type="project" value="UniProtKB-SubCell"/>
</dbReference>
<dbReference type="EMBL" id="FZOQ01000008">
    <property type="protein sequence ID" value="SNS55714.1"/>
    <property type="molecule type" value="Genomic_DNA"/>
</dbReference>
<evidence type="ECO:0000256" key="7">
    <source>
        <dbReference type="SAM" id="Phobius"/>
    </source>
</evidence>
<evidence type="ECO:0000256" key="4">
    <source>
        <dbReference type="ARBA" id="ARBA00022692"/>
    </source>
</evidence>
<comment type="similarity">
    <text evidence="2">Belongs to the UPF0702 family.</text>
</comment>
<reference evidence="10" key="1">
    <citation type="submission" date="2017-06" db="EMBL/GenBank/DDBJ databases">
        <authorList>
            <person name="Varghese N."/>
            <person name="Submissions S."/>
        </authorList>
    </citation>
    <scope>NUCLEOTIDE SEQUENCE [LARGE SCALE GENOMIC DNA]</scope>
    <source>
        <strain evidence="10">NKM1</strain>
    </source>
</reference>
<keyword evidence="4 7" id="KW-0812">Transmembrane</keyword>
<dbReference type="Proteomes" id="UP000198432">
    <property type="component" value="Unassembled WGS sequence"/>
</dbReference>
<sequence>MESVFRGLAVYFILLVNFRVSGKRTLYQVTVFDFILMLIVAETTQQAMVGIDNSLMNCFILVLTLVFTDITLSYVKQRFSKLDNILEGTPVVLVDNGKVLDQRMKNARVELEDILEAARKMQGLSTLDQVKYAIREKNGTITIIAK</sequence>
<name>A0A239FI24_9BACT</name>
<evidence type="ECO:0000256" key="1">
    <source>
        <dbReference type="ARBA" id="ARBA00004651"/>
    </source>
</evidence>
<evidence type="ECO:0000256" key="6">
    <source>
        <dbReference type="ARBA" id="ARBA00023136"/>
    </source>
</evidence>
<evidence type="ECO:0000313" key="9">
    <source>
        <dbReference type="EMBL" id="SNS55714.1"/>
    </source>
</evidence>
<dbReference type="Gene3D" id="3.30.240.20">
    <property type="entry name" value="bsu07140 like domains"/>
    <property type="match status" value="1"/>
</dbReference>
<keyword evidence="5 7" id="KW-1133">Transmembrane helix</keyword>
<accession>A0A239FI24</accession>
<dbReference type="AlphaFoldDB" id="A0A239FI24"/>
<comment type="subcellular location">
    <subcellularLocation>
        <location evidence="1">Cell membrane</location>
        <topology evidence="1">Multi-pass membrane protein</topology>
    </subcellularLocation>
</comment>
<evidence type="ECO:0000313" key="10">
    <source>
        <dbReference type="Proteomes" id="UP000198432"/>
    </source>
</evidence>
<protein>
    <recommendedName>
        <fullName evidence="8">YetF C-terminal domain-containing protein</fullName>
    </recommendedName>
</protein>
<dbReference type="PANTHER" id="PTHR34582:SF6">
    <property type="entry name" value="UPF0702 TRANSMEMBRANE PROTEIN YCAP"/>
    <property type="match status" value="1"/>
</dbReference>
<keyword evidence="3" id="KW-1003">Cell membrane</keyword>
<keyword evidence="10" id="KW-1185">Reference proteome</keyword>
<gene>
    <name evidence="9" type="ORF">SAMN06296052_108167</name>
</gene>
<feature type="transmembrane region" description="Helical" evidence="7">
    <location>
        <begin position="54"/>
        <end position="75"/>
    </location>
</feature>
<dbReference type="PANTHER" id="PTHR34582">
    <property type="entry name" value="UPF0702 TRANSMEMBRANE PROTEIN YCAP"/>
    <property type="match status" value="1"/>
</dbReference>
<feature type="transmembrane region" description="Helical" evidence="7">
    <location>
        <begin position="25"/>
        <end position="42"/>
    </location>
</feature>
<dbReference type="Pfam" id="PF04239">
    <property type="entry name" value="DUF421"/>
    <property type="match status" value="1"/>
</dbReference>
<dbReference type="OrthoDB" id="9778331at2"/>
<evidence type="ECO:0000256" key="2">
    <source>
        <dbReference type="ARBA" id="ARBA00006448"/>
    </source>
</evidence>
<dbReference type="InterPro" id="IPR007353">
    <property type="entry name" value="DUF421"/>
</dbReference>
<evidence type="ECO:0000259" key="8">
    <source>
        <dbReference type="Pfam" id="PF04239"/>
    </source>
</evidence>
<feature type="domain" description="YetF C-terminal" evidence="8">
    <location>
        <begin position="78"/>
        <end position="146"/>
    </location>
</feature>
<dbReference type="InterPro" id="IPR023090">
    <property type="entry name" value="UPF0702_alpha/beta_dom_sf"/>
</dbReference>